<gene>
    <name evidence="1" type="ORF">HNQ71_006659</name>
</gene>
<dbReference type="Proteomes" id="UP000556329">
    <property type="component" value="Unassembled WGS sequence"/>
</dbReference>
<sequence length="153" mass="17609">MSDGAARDRYRLTSDYAQVIKIYGDVPEGTKGRYSPAEAPASRRPALKVRPIWRTSARRTSHVERQNLTMRMQMRRFTRLTNAFSKKFENHMHMVALYTVWYNFIRIHKTLKTSPAMAAGVSATLWSMDDLCEKMDAVAPKPGKRGPYQKRVA</sequence>
<comment type="caution">
    <text evidence="1">The sequence shown here is derived from an EMBL/GenBank/DDBJ whole genome shotgun (WGS) entry which is preliminary data.</text>
</comment>
<accession>A0A841PTR8</accession>
<evidence type="ECO:0000313" key="2">
    <source>
        <dbReference type="Proteomes" id="UP000556329"/>
    </source>
</evidence>
<dbReference type="EMBL" id="JACHEF010000011">
    <property type="protein sequence ID" value="MBB6413950.1"/>
    <property type="molecule type" value="Genomic_DNA"/>
</dbReference>
<evidence type="ECO:0000313" key="1">
    <source>
        <dbReference type="EMBL" id="MBB6413950.1"/>
    </source>
</evidence>
<keyword evidence="2" id="KW-1185">Reference proteome</keyword>
<name>A0A841PTR8_9HYPH</name>
<organism evidence="1 2">
    <name type="scientific">Mesorhizobium sangaii</name>
    <dbReference type="NCBI Taxonomy" id="505389"/>
    <lineage>
        <taxon>Bacteria</taxon>
        <taxon>Pseudomonadati</taxon>
        <taxon>Pseudomonadota</taxon>
        <taxon>Alphaproteobacteria</taxon>
        <taxon>Hyphomicrobiales</taxon>
        <taxon>Phyllobacteriaceae</taxon>
        <taxon>Mesorhizobium</taxon>
    </lineage>
</organism>
<protein>
    <recommendedName>
        <fullName evidence="3">Transposase</fullName>
    </recommendedName>
</protein>
<proteinExistence type="predicted"/>
<dbReference type="AlphaFoldDB" id="A0A841PTR8"/>
<reference evidence="1 2" key="1">
    <citation type="submission" date="2020-08" db="EMBL/GenBank/DDBJ databases">
        <title>Genomic Encyclopedia of Type Strains, Phase IV (KMG-IV): sequencing the most valuable type-strain genomes for metagenomic binning, comparative biology and taxonomic classification.</title>
        <authorList>
            <person name="Goeker M."/>
        </authorList>
    </citation>
    <scope>NUCLEOTIDE SEQUENCE [LARGE SCALE GENOMIC DNA]</scope>
    <source>
        <strain evidence="1 2">DSM 100039</strain>
    </source>
</reference>
<evidence type="ECO:0008006" key="3">
    <source>
        <dbReference type="Google" id="ProtNLM"/>
    </source>
</evidence>